<name>A0A1J0AEY3_9CYAN</name>
<keyword evidence="7 12" id="KW-0347">Helicase</keyword>
<dbReference type="Gene3D" id="3.40.50.300">
    <property type="entry name" value="P-loop containing nucleotide triphosphate hydrolases"/>
    <property type="match status" value="2"/>
</dbReference>
<evidence type="ECO:0000256" key="4">
    <source>
        <dbReference type="ARBA" id="ARBA00022723"/>
    </source>
</evidence>
<dbReference type="Pfam" id="PF22590">
    <property type="entry name" value="Cas3-like_C_2"/>
    <property type="match status" value="1"/>
</dbReference>
<dbReference type="InterPro" id="IPR006474">
    <property type="entry name" value="Helicase_Cas3_CRISPR-ass_core"/>
</dbReference>
<dbReference type="InterPro" id="IPR001650">
    <property type="entry name" value="Helicase_C-like"/>
</dbReference>
<proteinExistence type="inferred from homology"/>
<evidence type="ECO:0000313" key="13">
    <source>
        <dbReference type="Proteomes" id="UP000180235"/>
    </source>
</evidence>
<evidence type="ECO:0000256" key="6">
    <source>
        <dbReference type="ARBA" id="ARBA00022801"/>
    </source>
</evidence>
<evidence type="ECO:0000256" key="9">
    <source>
        <dbReference type="ARBA" id="ARBA00023118"/>
    </source>
</evidence>
<dbReference type="EMBL" id="CP017675">
    <property type="protein sequence ID" value="APB34492.1"/>
    <property type="molecule type" value="Genomic_DNA"/>
</dbReference>
<evidence type="ECO:0000313" key="12">
    <source>
        <dbReference type="EMBL" id="APB34492.1"/>
    </source>
</evidence>
<dbReference type="InterPro" id="IPR054712">
    <property type="entry name" value="Cas3-like_dom"/>
</dbReference>
<dbReference type="InterPro" id="IPR050079">
    <property type="entry name" value="DEAD_box_RNA_helicase"/>
</dbReference>
<dbReference type="KEGG" id="glt:GlitD10_2163"/>
<keyword evidence="9" id="KW-0051">Antiviral defense</keyword>
<evidence type="ECO:0000256" key="5">
    <source>
        <dbReference type="ARBA" id="ARBA00022741"/>
    </source>
</evidence>
<dbReference type="STRING" id="1188229.GlitD10_2163"/>
<evidence type="ECO:0000256" key="10">
    <source>
        <dbReference type="ARBA" id="ARBA00038437"/>
    </source>
</evidence>
<keyword evidence="4" id="KW-0479">Metal-binding</keyword>
<dbReference type="GO" id="GO:0016787">
    <property type="term" value="F:hydrolase activity"/>
    <property type="evidence" value="ECO:0007669"/>
    <property type="project" value="UniProtKB-KW"/>
</dbReference>
<dbReference type="Pfam" id="PF18019">
    <property type="entry name" value="Cas3_HD"/>
    <property type="match status" value="1"/>
</dbReference>
<organism evidence="12 13">
    <name type="scientific">Gloeomargarita lithophora Alchichica-D10</name>
    <dbReference type="NCBI Taxonomy" id="1188229"/>
    <lineage>
        <taxon>Bacteria</taxon>
        <taxon>Bacillati</taxon>
        <taxon>Cyanobacteriota</taxon>
        <taxon>Cyanophyceae</taxon>
        <taxon>Gloeomargaritales</taxon>
        <taxon>Gloeomargaritaceae</taxon>
        <taxon>Gloeomargarita</taxon>
    </lineage>
</organism>
<dbReference type="GO" id="GO:0004518">
    <property type="term" value="F:nuclease activity"/>
    <property type="evidence" value="ECO:0007669"/>
    <property type="project" value="UniProtKB-KW"/>
</dbReference>
<accession>A0A1J0AEY3</accession>
<dbReference type="GO" id="GO:0005829">
    <property type="term" value="C:cytosol"/>
    <property type="evidence" value="ECO:0007669"/>
    <property type="project" value="TreeGrafter"/>
</dbReference>
<dbReference type="OrthoDB" id="9810236at2"/>
<dbReference type="GO" id="GO:0005524">
    <property type="term" value="F:ATP binding"/>
    <property type="evidence" value="ECO:0007669"/>
    <property type="project" value="UniProtKB-KW"/>
</dbReference>
<dbReference type="PANTHER" id="PTHR47959">
    <property type="entry name" value="ATP-DEPENDENT RNA HELICASE RHLE-RELATED"/>
    <property type="match status" value="1"/>
</dbReference>
<comment type="similarity">
    <text evidence="10">Belongs to the DEAD box helicase family.</text>
</comment>
<dbReference type="InterPro" id="IPR038257">
    <property type="entry name" value="CRISPR-assoc_Cas3_HD_sf"/>
</dbReference>
<keyword evidence="3" id="KW-0540">Nuclease</keyword>
<dbReference type="PANTHER" id="PTHR47959:SF16">
    <property type="entry name" value="CRISPR-ASSOCIATED NUCLEASE_HELICASE CAS3-RELATED"/>
    <property type="match status" value="1"/>
</dbReference>
<dbReference type="AlphaFoldDB" id="A0A1J0AEY3"/>
<dbReference type="RefSeq" id="WP_071454923.1">
    <property type="nucleotide sequence ID" value="NZ_CP017675.1"/>
</dbReference>
<dbReference type="Gene3D" id="1.10.3210.30">
    <property type="match status" value="1"/>
</dbReference>
<keyword evidence="13" id="KW-1185">Reference proteome</keyword>
<dbReference type="GO" id="GO:0003724">
    <property type="term" value="F:RNA helicase activity"/>
    <property type="evidence" value="ECO:0007669"/>
    <property type="project" value="TreeGrafter"/>
</dbReference>
<dbReference type="SMART" id="SM00487">
    <property type="entry name" value="DEXDc"/>
    <property type="match status" value="1"/>
</dbReference>
<dbReference type="NCBIfam" id="TIGR01587">
    <property type="entry name" value="cas3_core"/>
    <property type="match status" value="1"/>
</dbReference>
<dbReference type="InterPro" id="IPR027417">
    <property type="entry name" value="P-loop_NTPase"/>
</dbReference>
<keyword evidence="8" id="KW-0067">ATP-binding</keyword>
<dbReference type="GO" id="GO:0046872">
    <property type="term" value="F:metal ion binding"/>
    <property type="evidence" value="ECO:0007669"/>
    <property type="project" value="UniProtKB-KW"/>
</dbReference>
<comment type="similarity">
    <text evidence="2">In the central section; belongs to the CRISPR-associated helicase Cas3 family.</text>
</comment>
<dbReference type="GO" id="GO:0051607">
    <property type="term" value="P:defense response to virus"/>
    <property type="evidence" value="ECO:0007669"/>
    <property type="project" value="UniProtKB-KW"/>
</dbReference>
<reference evidence="12 13" key="1">
    <citation type="submission" date="2016-10" db="EMBL/GenBank/DDBJ databases">
        <title>Description of Gloeomargarita lithophora gen. nov., sp. nov., a thylakoid-bearing basal-branching cyanobacterium with intracellular carbonates, and proposal for Gloeomargaritales ord. nov.</title>
        <authorList>
            <person name="Moreira D."/>
            <person name="Tavera R."/>
            <person name="Benzerara K."/>
            <person name="Skouri-Panet F."/>
            <person name="Couradeau E."/>
            <person name="Gerard E."/>
            <person name="Loussert C."/>
            <person name="Novelo E."/>
            <person name="Zivanovic Y."/>
            <person name="Lopez-Garcia P."/>
        </authorList>
    </citation>
    <scope>NUCLEOTIDE SEQUENCE [LARGE SCALE GENOMIC DNA]</scope>
    <source>
        <strain evidence="12 13">D10</strain>
    </source>
</reference>
<dbReference type="SMART" id="SM00490">
    <property type="entry name" value="HELICc"/>
    <property type="match status" value="1"/>
</dbReference>
<dbReference type="InterPro" id="IPR006483">
    <property type="entry name" value="CRISPR-assoc_Cas3_HD"/>
</dbReference>
<dbReference type="NCBIfam" id="TIGR01596">
    <property type="entry name" value="cas3_HD"/>
    <property type="match status" value="1"/>
</dbReference>
<gene>
    <name evidence="12" type="ORF">GlitD10_2163</name>
</gene>
<dbReference type="InterPro" id="IPR014001">
    <property type="entry name" value="Helicase_ATP-bd"/>
</dbReference>
<dbReference type="PROSITE" id="PS51643">
    <property type="entry name" value="HD_CAS3"/>
    <property type="match status" value="1"/>
</dbReference>
<sequence>MKSNLTTLEPNLLLAKSFQKGTWKGSCSLAGHTVDVVNAVTALIENLGQVIITQFGLTCSWENFLASARLAAYLHDWGKANDHFQMVVRGKRNVMKNPQLIRHEFASMLLAWEYREWLQECPNADFMTALAAAGGHHLKLGWDSHKRVANDELGEIRDGSGSAHLYLYTESKNFRGLLKYGVKVLGLPTELKLSKKPSTEWTVAEIKNKRQDILNAFLKDWQVDSNFVSVIKVLIIAGDAIASALPNTNFKINDWIKKQLSSKLTEAEVQQVVNQRLNGQEMRPFQIALGESRSRVTLARAGCGTGKTLGAYNWAKRHAVDKKLFSCYPTTGTSTEGFLDYVHDQVDSILLHSRAEVDLKHLMATGDEDDAATKLESFKAWGAKVSICTVDTVLGLLQCNRRPMYCFPAIAQSAFVFDEVHCYDNRLFGGLLRFLEVVKAPVLLMSASFLPWQLEAIQKSVGEPMEIIEGAKELEILPRYQFHLTENPDWERVTQELEKTYALPNGEHTCGKVLWVCNQVSTAIAVYEEAKARGLNAVLYHSRYRYQDRVEHHRAVIESFKANKPVIAIATQVAEMSLDLSATLLVSQIANPAGLIQRLGRLNRRYIGQSLDAIFYPDSKIGFPYSKGDLDSGQAMLETLTGEVSQADLATWLERSPQQGKPDKETVLFNELKKWQAYPAPCREVGHTVTALLEQDKLTVDKVTAKELPKYTIPLLANNKVDKWERHRKGYPIAPSSEWAYSPELGAYLIKGGDEN</sequence>
<keyword evidence="5" id="KW-0547">Nucleotide-binding</keyword>
<evidence type="ECO:0000256" key="7">
    <source>
        <dbReference type="ARBA" id="ARBA00022806"/>
    </source>
</evidence>
<dbReference type="CDD" id="cd09641">
    <property type="entry name" value="Cas3''_I"/>
    <property type="match status" value="1"/>
</dbReference>
<feature type="domain" description="HD Cas3-type" evidence="11">
    <location>
        <begin position="22"/>
        <end position="241"/>
    </location>
</feature>
<evidence type="ECO:0000256" key="1">
    <source>
        <dbReference type="ARBA" id="ARBA00006847"/>
    </source>
</evidence>
<comment type="similarity">
    <text evidence="1">In the N-terminal section; belongs to the CRISPR-associated nuclease Cas3-HD family.</text>
</comment>
<protein>
    <submittedName>
        <fullName evidence="12">Helicase</fullName>
    </submittedName>
</protein>
<dbReference type="SUPFAM" id="SSF52540">
    <property type="entry name" value="P-loop containing nucleoside triphosphate hydrolases"/>
    <property type="match status" value="1"/>
</dbReference>
<evidence type="ECO:0000256" key="2">
    <source>
        <dbReference type="ARBA" id="ARBA00009046"/>
    </source>
</evidence>
<evidence type="ECO:0000256" key="8">
    <source>
        <dbReference type="ARBA" id="ARBA00022840"/>
    </source>
</evidence>
<keyword evidence="6" id="KW-0378">Hydrolase</keyword>
<evidence type="ECO:0000256" key="3">
    <source>
        <dbReference type="ARBA" id="ARBA00022722"/>
    </source>
</evidence>
<dbReference type="Proteomes" id="UP000180235">
    <property type="component" value="Chromosome"/>
</dbReference>
<evidence type="ECO:0000259" key="11">
    <source>
        <dbReference type="PROSITE" id="PS51643"/>
    </source>
</evidence>